<dbReference type="EMBL" id="MNPL01013998">
    <property type="protein sequence ID" value="OQR71626.1"/>
    <property type="molecule type" value="Genomic_DNA"/>
</dbReference>
<dbReference type="OrthoDB" id="9229163at2759"/>
<dbReference type="Proteomes" id="UP000192247">
    <property type="component" value="Unassembled WGS sequence"/>
</dbReference>
<dbReference type="SMART" id="SM00369">
    <property type="entry name" value="LRR_TYP"/>
    <property type="match status" value="5"/>
</dbReference>
<dbReference type="AlphaFoldDB" id="A0A1V9XDX6"/>
<dbReference type="Gene3D" id="3.80.10.10">
    <property type="entry name" value="Ribonuclease Inhibitor"/>
    <property type="match status" value="1"/>
</dbReference>
<keyword evidence="1" id="KW-0433">Leucine-rich repeat</keyword>
<gene>
    <name evidence="5" type="ORF">BIW11_01457</name>
</gene>
<dbReference type="PRINTS" id="PR00019">
    <property type="entry name" value="LEURICHRPT"/>
</dbReference>
<dbReference type="InterPro" id="IPR003591">
    <property type="entry name" value="Leu-rich_rpt_typical-subtyp"/>
</dbReference>
<dbReference type="SUPFAM" id="SSF52058">
    <property type="entry name" value="L domain-like"/>
    <property type="match status" value="1"/>
</dbReference>
<feature type="chain" id="PRO_5012009044" evidence="4">
    <location>
        <begin position="25"/>
        <end position="312"/>
    </location>
</feature>
<dbReference type="PANTHER" id="PTHR45842:SF25">
    <property type="entry name" value="CARBOXYPEPTIDASE N SUBUNIT 2-LIKE"/>
    <property type="match status" value="1"/>
</dbReference>
<feature type="signal peptide" evidence="4">
    <location>
        <begin position="1"/>
        <end position="24"/>
    </location>
</feature>
<dbReference type="PROSITE" id="PS51450">
    <property type="entry name" value="LRR"/>
    <property type="match status" value="2"/>
</dbReference>
<organism evidence="5 6">
    <name type="scientific">Tropilaelaps mercedesae</name>
    <dbReference type="NCBI Taxonomy" id="418985"/>
    <lineage>
        <taxon>Eukaryota</taxon>
        <taxon>Metazoa</taxon>
        <taxon>Ecdysozoa</taxon>
        <taxon>Arthropoda</taxon>
        <taxon>Chelicerata</taxon>
        <taxon>Arachnida</taxon>
        <taxon>Acari</taxon>
        <taxon>Parasitiformes</taxon>
        <taxon>Mesostigmata</taxon>
        <taxon>Gamasina</taxon>
        <taxon>Dermanyssoidea</taxon>
        <taxon>Laelapidae</taxon>
        <taxon>Tropilaelaps</taxon>
    </lineage>
</organism>
<keyword evidence="3" id="KW-0677">Repeat</keyword>
<dbReference type="InterPro" id="IPR001611">
    <property type="entry name" value="Leu-rich_rpt"/>
</dbReference>
<evidence type="ECO:0000256" key="4">
    <source>
        <dbReference type="SAM" id="SignalP"/>
    </source>
</evidence>
<proteinExistence type="predicted"/>
<protein>
    <submittedName>
        <fullName evidence="5">Leucine-rich repeat-containing protein 15-like</fullName>
    </submittedName>
</protein>
<dbReference type="InterPro" id="IPR050467">
    <property type="entry name" value="LRFN"/>
</dbReference>
<keyword evidence="2 4" id="KW-0732">Signal</keyword>
<accession>A0A1V9XDX6</accession>
<dbReference type="InterPro" id="IPR032675">
    <property type="entry name" value="LRR_dom_sf"/>
</dbReference>
<dbReference type="PANTHER" id="PTHR45842">
    <property type="entry name" value="SYNAPTIC ADHESION-LIKE MOLECULE SALM"/>
    <property type="match status" value="1"/>
</dbReference>
<sequence length="312" mass="34707">MGHHILGAFLAAALAGSLAGLTGAQRTSSQDHFRRCPQQCACYLDVNQGKKVSCEAGGLSDIPFLQMDGDVQVFHFTAPPDLPNEISLGRFFGRFSALEEIRITHSRVPAIGENSFYPLRKLQILDLSHNNISTLIDKDFYGLYQLKVLNLSANEISKCPSAPFRHLQSLTSLILSNNRLQLAPRLFYMLKNLQRLDLSGNPLDSIDPDILKDLRPVTRLYLARCNLSSLHSLVYQQLPNLEHLDLRVTTSDTPHSDDFRLHLFLCRSTGDFSQITKPTHLLALSPSEDFTGATFESAVATPGAPLRPRELI</sequence>
<dbReference type="STRING" id="418985.A0A1V9XDX6"/>
<reference evidence="5 6" key="1">
    <citation type="journal article" date="2017" name="Gigascience">
        <title>Draft genome of the honey bee ectoparasitic mite, Tropilaelaps mercedesae, is shaped by the parasitic life history.</title>
        <authorList>
            <person name="Dong X."/>
            <person name="Armstrong S.D."/>
            <person name="Xia D."/>
            <person name="Makepeace B.L."/>
            <person name="Darby A.C."/>
            <person name="Kadowaki T."/>
        </authorList>
    </citation>
    <scope>NUCLEOTIDE SEQUENCE [LARGE SCALE GENOMIC DNA]</scope>
    <source>
        <strain evidence="5">Wuxi-XJTLU</strain>
    </source>
</reference>
<name>A0A1V9XDX6_9ACAR</name>
<evidence type="ECO:0000256" key="3">
    <source>
        <dbReference type="ARBA" id="ARBA00022737"/>
    </source>
</evidence>
<evidence type="ECO:0000313" key="6">
    <source>
        <dbReference type="Proteomes" id="UP000192247"/>
    </source>
</evidence>
<evidence type="ECO:0000256" key="1">
    <source>
        <dbReference type="ARBA" id="ARBA00022614"/>
    </source>
</evidence>
<keyword evidence="6" id="KW-1185">Reference proteome</keyword>
<comment type="caution">
    <text evidence="5">The sequence shown here is derived from an EMBL/GenBank/DDBJ whole genome shotgun (WGS) entry which is preliminary data.</text>
</comment>
<dbReference type="Pfam" id="PF13855">
    <property type="entry name" value="LRR_8"/>
    <property type="match status" value="2"/>
</dbReference>
<evidence type="ECO:0000313" key="5">
    <source>
        <dbReference type="EMBL" id="OQR71626.1"/>
    </source>
</evidence>
<evidence type="ECO:0000256" key="2">
    <source>
        <dbReference type="ARBA" id="ARBA00022729"/>
    </source>
</evidence>
<dbReference type="InParanoid" id="A0A1V9XDX6"/>